<dbReference type="OrthoDB" id="2921738at2"/>
<dbReference type="RefSeq" id="WP_113970345.1">
    <property type="nucleotide sequence ID" value="NZ_QNRJ01000011.1"/>
</dbReference>
<comment type="caution">
    <text evidence="1">The sequence shown here is derived from an EMBL/GenBank/DDBJ whole genome shotgun (WGS) entry which is preliminary data.</text>
</comment>
<dbReference type="AlphaFoldDB" id="A0A366END0"/>
<protein>
    <submittedName>
        <fullName evidence="1">Uncharacterized protein</fullName>
    </submittedName>
</protein>
<gene>
    <name evidence="1" type="ORF">DET59_11196</name>
</gene>
<dbReference type="EMBL" id="QNRJ01000011">
    <property type="protein sequence ID" value="RBP02999.1"/>
    <property type="molecule type" value="Genomic_DNA"/>
</dbReference>
<proteinExistence type="predicted"/>
<accession>A0A366END0</accession>
<reference evidence="1 2" key="1">
    <citation type="submission" date="2018-06" db="EMBL/GenBank/DDBJ databases">
        <title>Freshwater and sediment microbial communities from various areas in North America, analyzing microbe dynamics in response to fracking.</title>
        <authorList>
            <person name="Lamendella R."/>
        </authorList>
    </citation>
    <scope>NUCLEOTIDE SEQUENCE [LARGE SCALE GENOMIC DNA]</scope>
    <source>
        <strain evidence="1 2">97B</strain>
    </source>
</reference>
<sequence length="110" mass="12725">MKFEEINPELVTLCRTSDPFHMAESVIGDQLRGLDILSLKGIERKKALPGDVVNLLIIYFFTEVKGTVYHRNALSKLYNHWVSNEVFTFSKAKKMIELDMHEQLGEIDRL</sequence>
<organism evidence="1 2">
    <name type="scientific">Rossellomorea aquimaris</name>
    <dbReference type="NCBI Taxonomy" id="189382"/>
    <lineage>
        <taxon>Bacteria</taxon>
        <taxon>Bacillati</taxon>
        <taxon>Bacillota</taxon>
        <taxon>Bacilli</taxon>
        <taxon>Bacillales</taxon>
        <taxon>Bacillaceae</taxon>
        <taxon>Rossellomorea</taxon>
    </lineage>
</organism>
<name>A0A366END0_9BACI</name>
<dbReference type="Proteomes" id="UP000252118">
    <property type="component" value="Unassembled WGS sequence"/>
</dbReference>
<evidence type="ECO:0000313" key="1">
    <source>
        <dbReference type="EMBL" id="RBP02999.1"/>
    </source>
</evidence>
<evidence type="ECO:0000313" key="2">
    <source>
        <dbReference type="Proteomes" id="UP000252118"/>
    </source>
</evidence>